<comment type="similarity">
    <text evidence="2 13">Belongs to the sodium:solute symporter (SSF) (TC 2.A.21) family.</text>
</comment>
<feature type="transmembrane region" description="Helical" evidence="14">
    <location>
        <begin position="320"/>
        <end position="349"/>
    </location>
</feature>
<evidence type="ECO:0000256" key="3">
    <source>
        <dbReference type="ARBA" id="ARBA00022448"/>
    </source>
</evidence>
<dbReference type="InterPro" id="IPR038377">
    <property type="entry name" value="Na/Glc_symporter_sf"/>
</dbReference>
<comment type="subcellular location">
    <subcellularLocation>
        <location evidence="1">Cell membrane</location>
        <topology evidence="1">Multi-pass membrane protein</topology>
    </subcellularLocation>
</comment>
<dbReference type="EMBL" id="CCDP010000001">
    <property type="protein sequence ID" value="CDQ38537.1"/>
    <property type="molecule type" value="Genomic_DNA"/>
</dbReference>
<feature type="transmembrane region" description="Helical" evidence="14">
    <location>
        <begin position="516"/>
        <end position="536"/>
    </location>
</feature>
<accession>A0A024Q8F1</accession>
<protein>
    <submittedName>
        <fullName evidence="15">Pantothenate permease</fullName>
    </submittedName>
</protein>
<evidence type="ECO:0000256" key="13">
    <source>
        <dbReference type="RuleBase" id="RU362091"/>
    </source>
</evidence>
<dbReference type="GO" id="GO:0005886">
    <property type="term" value="C:plasma membrane"/>
    <property type="evidence" value="ECO:0007669"/>
    <property type="project" value="UniProtKB-SubCell"/>
</dbReference>
<keyword evidence="3" id="KW-0813">Transport</keyword>
<feature type="transmembrane region" description="Helical" evidence="14">
    <location>
        <begin position="45"/>
        <end position="68"/>
    </location>
</feature>
<evidence type="ECO:0000256" key="11">
    <source>
        <dbReference type="ARBA" id="ARBA00023201"/>
    </source>
</evidence>
<dbReference type="GO" id="GO:0015293">
    <property type="term" value="F:symporter activity"/>
    <property type="evidence" value="ECO:0007669"/>
    <property type="project" value="UniProtKB-KW"/>
</dbReference>
<sequence length="546" mass="59202">MVWYSYYIIPIVYLIAMILVGVLVAKKQETRADFYVAGGKMNAGLLFSTIFSTVVGANTYMGFSGMVYHDGFSMMWLLVAAGSAYFVLFFISGKIRQIARHFEVFTLPDLMALRYSSSVAILTTLFSLVALVGGAGGSILGIGVILHSILGIDTTLAILITSVVTITYTAFGGLMGVALTDWIQSIIMVIGLILVIVFGLQALSPESTLMNATIIGSEVMQTVLGGNFMSLTESATFMMIMTWAITFLPLNTISQTQIQRVYSAKNVKTIQRISLLMVWFVALFMAFGLALVGGIGKALIPDISNAETIFPVLAMEVIHPWIGIIIVTGILGACMSTVDSNLLGAGIHVTRDIYEKNKQRLGKTINEKHTISITRWTLVTIGVLSTFAALWTPSIMELLLLTQKIFAGATFIPIILGLLWSRANTKGATTGILLGAGATIYCQIISSTIDPVIIGILFSLAGTIIASLISTEETEKGKQFIYKTINKKDMVFLSIILVGYIAFLVGVNFVNVWPTLIVITLIGLLIGVLLLIIYILPRKRKIGEEP</sequence>
<evidence type="ECO:0000256" key="7">
    <source>
        <dbReference type="ARBA" id="ARBA00022989"/>
    </source>
</evidence>
<dbReference type="Gene3D" id="1.20.1730.10">
    <property type="entry name" value="Sodium/glucose cotransporter"/>
    <property type="match status" value="1"/>
</dbReference>
<evidence type="ECO:0000256" key="5">
    <source>
        <dbReference type="ARBA" id="ARBA00022692"/>
    </source>
</evidence>
<keyword evidence="11" id="KW-0739">Sodium transport</keyword>
<proteinExistence type="inferred from homology"/>
<evidence type="ECO:0000256" key="2">
    <source>
        <dbReference type="ARBA" id="ARBA00006434"/>
    </source>
</evidence>
<feature type="transmembrane region" description="Helical" evidence="14">
    <location>
        <begin position="275"/>
        <end position="300"/>
    </location>
</feature>
<feature type="transmembrane region" description="Helical" evidence="14">
    <location>
        <begin position="398"/>
        <end position="420"/>
    </location>
</feature>
<dbReference type="STRING" id="1462526.BN990_00807"/>
<evidence type="ECO:0000313" key="15">
    <source>
        <dbReference type="EMBL" id="CDQ38537.1"/>
    </source>
</evidence>
<keyword evidence="7 14" id="KW-1133">Transmembrane helix</keyword>
<dbReference type="InterPro" id="IPR001734">
    <property type="entry name" value="Na/solute_symporter"/>
</dbReference>
<keyword evidence="6" id="KW-0769">Symport</keyword>
<comment type="caution">
    <text evidence="15">The sequence shown here is derived from an EMBL/GenBank/DDBJ whole genome shotgun (WGS) entry which is preliminary data.</text>
</comment>
<comment type="catalytic activity">
    <reaction evidence="12">
        <text>L-proline(in) + Na(+)(in) = L-proline(out) + Na(+)(out)</text>
        <dbReference type="Rhea" id="RHEA:28967"/>
        <dbReference type="ChEBI" id="CHEBI:29101"/>
        <dbReference type="ChEBI" id="CHEBI:60039"/>
    </reaction>
</comment>
<feature type="transmembrane region" description="Helical" evidence="14">
    <location>
        <begin position="186"/>
        <end position="203"/>
    </location>
</feature>
<keyword evidence="9" id="KW-0406">Ion transport</keyword>
<keyword evidence="4" id="KW-1003">Cell membrane</keyword>
<dbReference type="RefSeq" id="WP_038242517.1">
    <property type="nucleotide sequence ID" value="NZ_BNER01000001.1"/>
</dbReference>
<dbReference type="PANTHER" id="PTHR48086">
    <property type="entry name" value="SODIUM/PROLINE SYMPORTER-RELATED"/>
    <property type="match status" value="1"/>
</dbReference>
<dbReference type="GO" id="GO:0006814">
    <property type="term" value="P:sodium ion transport"/>
    <property type="evidence" value="ECO:0007669"/>
    <property type="project" value="UniProtKB-KW"/>
</dbReference>
<evidence type="ECO:0000256" key="4">
    <source>
        <dbReference type="ARBA" id="ARBA00022475"/>
    </source>
</evidence>
<reference evidence="15 16" key="1">
    <citation type="submission" date="2014-03" db="EMBL/GenBank/DDBJ databases">
        <authorList>
            <person name="Urmite Genomes U."/>
        </authorList>
    </citation>
    <scope>NUCLEOTIDE SEQUENCE [LARGE SCALE GENOMIC DNA]</scope>
    <source>
        <strain evidence="15 16">Vm-5</strain>
    </source>
</reference>
<dbReference type="Pfam" id="PF00474">
    <property type="entry name" value="SSF"/>
    <property type="match status" value="1"/>
</dbReference>
<feature type="transmembrane region" description="Helical" evidence="14">
    <location>
        <begin position="235"/>
        <end position="254"/>
    </location>
</feature>
<dbReference type="InterPro" id="IPR050277">
    <property type="entry name" value="Sodium:Solute_Symporter"/>
</dbReference>
<keyword evidence="10 14" id="KW-0472">Membrane</keyword>
<evidence type="ECO:0000256" key="1">
    <source>
        <dbReference type="ARBA" id="ARBA00004651"/>
    </source>
</evidence>
<evidence type="ECO:0000313" key="16">
    <source>
        <dbReference type="Proteomes" id="UP000028875"/>
    </source>
</evidence>
<feature type="transmembrane region" description="Helical" evidence="14">
    <location>
        <begin position="119"/>
        <end position="150"/>
    </location>
</feature>
<evidence type="ECO:0000256" key="8">
    <source>
        <dbReference type="ARBA" id="ARBA00023053"/>
    </source>
</evidence>
<feature type="transmembrane region" description="Helical" evidence="14">
    <location>
        <begin position="427"/>
        <end position="446"/>
    </location>
</feature>
<evidence type="ECO:0000256" key="12">
    <source>
        <dbReference type="ARBA" id="ARBA00033708"/>
    </source>
</evidence>
<dbReference type="PROSITE" id="PS50283">
    <property type="entry name" value="NA_SOLUT_SYMP_3"/>
    <property type="match status" value="1"/>
</dbReference>
<dbReference type="CDD" id="cd10322">
    <property type="entry name" value="SLC5sbd"/>
    <property type="match status" value="1"/>
</dbReference>
<evidence type="ECO:0000256" key="6">
    <source>
        <dbReference type="ARBA" id="ARBA00022847"/>
    </source>
</evidence>
<feature type="transmembrane region" description="Helical" evidence="14">
    <location>
        <begin position="156"/>
        <end position="179"/>
    </location>
</feature>
<evidence type="ECO:0000256" key="14">
    <source>
        <dbReference type="SAM" id="Phobius"/>
    </source>
</evidence>
<feature type="transmembrane region" description="Helical" evidence="14">
    <location>
        <begin position="370"/>
        <end position="392"/>
    </location>
</feature>
<reference evidence="16" key="2">
    <citation type="submission" date="2014-05" db="EMBL/GenBank/DDBJ databases">
        <title>Draft genome sequence of Virgibacillus massiliensis Vm-5.</title>
        <authorList>
            <person name="Khelaifia S."/>
            <person name="Croce O."/>
            <person name="Lagier J.C."/>
            <person name="Raoult D."/>
        </authorList>
    </citation>
    <scope>NUCLEOTIDE SEQUENCE [LARGE SCALE GENOMIC DNA]</scope>
    <source>
        <strain evidence="16">Vm-5</strain>
    </source>
</reference>
<dbReference type="PANTHER" id="PTHR48086:SF3">
    <property type="entry name" value="SODIUM_PROLINE SYMPORTER"/>
    <property type="match status" value="1"/>
</dbReference>
<dbReference type="OrthoDB" id="9810181at2"/>
<feature type="transmembrane region" description="Helical" evidence="14">
    <location>
        <begin position="74"/>
        <end position="91"/>
    </location>
</feature>
<gene>
    <name evidence="15" type="primary">panF_1</name>
    <name evidence="15" type="ORF">BN990_00807</name>
</gene>
<keyword evidence="16" id="KW-1185">Reference proteome</keyword>
<evidence type="ECO:0000256" key="9">
    <source>
        <dbReference type="ARBA" id="ARBA00023065"/>
    </source>
</evidence>
<feature type="transmembrane region" description="Helical" evidence="14">
    <location>
        <begin position="452"/>
        <end position="469"/>
    </location>
</feature>
<keyword evidence="5 14" id="KW-0812">Transmembrane</keyword>
<organism evidence="15 16">
    <name type="scientific">Virgibacillus massiliensis</name>
    <dbReference type="NCBI Taxonomy" id="1462526"/>
    <lineage>
        <taxon>Bacteria</taxon>
        <taxon>Bacillati</taxon>
        <taxon>Bacillota</taxon>
        <taxon>Bacilli</taxon>
        <taxon>Bacillales</taxon>
        <taxon>Bacillaceae</taxon>
        <taxon>Virgibacillus</taxon>
    </lineage>
</organism>
<name>A0A024Q8F1_9BACI</name>
<dbReference type="AlphaFoldDB" id="A0A024Q8F1"/>
<keyword evidence="8" id="KW-0915">Sodium</keyword>
<dbReference type="eggNOG" id="COG0591">
    <property type="taxonomic scope" value="Bacteria"/>
</dbReference>
<dbReference type="Proteomes" id="UP000028875">
    <property type="component" value="Unassembled WGS sequence"/>
</dbReference>
<feature type="transmembrane region" description="Helical" evidence="14">
    <location>
        <begin position="490"/>
        <end position="510"/>
    </location>
</feature>
<feature type="transmembrane region" description="Helical" evidence="14">
    <location>
        <begin position="6"/>
        <end position="25"/>
    </location>
</feature>
<evidence type="ECO:0000256" key="10">
    <source>
        <dbReference type="ARBA" id="ARBA00023136"/>
    </source>
</evidence>